<reference evidence="3 4" key="1">
    <citation type="submission" date="2024-02" db="EMBL/GenBank/DDBJ databases">
        <title>A draft genome for the cacao thread blight pathogen Marasmius crinis-equi.</title>
        <authorList>
            <person name="Cohen S.P."/>
            <person name="Baruah I.K."/>
            <person name="Amoako-Attah I."/>
            <person name="Bukari Y."/>
            <person name="Meinhardt L.W."/>
            <person name="Bailey B.A."/>
        </authorList>
    </citation>
    <scope>NUCLEOTIDE SEQUENCE [LARGE SCALE GENOMIC DNA]</scope>
    <source>
        <strain evidence="3 4">GH-76</strain>
    </source>
</reference>
<organism evidence="3 4">
    <name type="scientific">Marasmius crinis-equi</name>
    <dbReference type="NCBI Taxonomy" id="585013"/>
    <lineage>
        <taxon>Eukaryota</taxon>
        <taxon>Fungi</taxon>
        <taxon>Dikarya</taxon>
        <taxon>Basidiomycota</taxon>
        <taxon>Agaricomycotina</taxon>
        <taxon>Agaricomycetes</taxon>
        <taxon>Agaricomycetidae</taxon>
        <taxon>Agaricales</taxon>
        <taxon>Marasmiineae</taxon>
        <taxon>Marasmiaceae</taxon>
        <taxon>Marasmius</taxon>
    </lineage>
</organism>
<feature type="region of interest" description="Disordered" evidence="2">
    <location>
        <begin position="164"/>
        <end position="281"/>
    </location>
</feature>
<name>A0ABR3FW93_9AGAR</name>
<proteinExistence type="predicted"/>
<feature type="compositionally biased region" description="Polar residues" evidence="2">
    <location>
        <begin position="846"/>
        <end position="858"/>
    </location>
</feature>
<feature type="compositionally biased region" description="Pro residues" evidence="2">
    <location>
        <begin position="216"/>
        <end position="277"/>
    </location>
</feature>
<evidence type="ECO:0000256" key="2">
    <source>
        <dbReference type="SAM" id="MobiDB-lite"/>
    </source>
</evidence>
<feature type="compositionally biased region" description="Polar residues" evidence="2">
    <location>
        <begin position="743"/>
        <end position="754"/>
    </location>
</feature>
<feature type="compositionally biased region" description="Pro residues" evidence="2">
    <location>
        <begin position="714"/>
        <end position="726"/>
    </location>
</feature>
<accession>A0ABR3FW93</accession>
<feature type="compositionally biased region" description="Low complexity" evidence="2">
    <location>
        <begin position="700"/>
        <end position="712"/>
    </location>
</feature>
<feature type="compositionally biased region" description="Basic and acidic residues" evidence="2">
    <location>
        <begin position="596"/>
        <end position="606"/>
    </location>
</feature>
<feature type="region of interest" description="Disordered" evidence="2">
    <location>
        <begin position="1"/>
        <end position="26"/>
    </location>
</feature>
<evidence type="ECO:0000313" key="4">
    <source>
        <dbReference type="Proteomes" id="UP001465976"/>
    </source>
</evidence>
<evidence type="ECO:0000256" key="1">
    <source>
        <dbReference type="SAM" id="Coils"/>
    </source>
</evidence>
<feature type="compositionally biased region" description="Pro residues" evidence="2">
    <location>
        <begin position="534"/>
        <end position="577"/>
    </location>
</feature>
<keyword evidence="1" id="KW-0175">Coiled coil</keyword>
<feature type="compositionally biased region" description="Polar residues" evidence="2">
    <location>
        <begin position="483"/>
        <end position="492"/>
    </location>
</feature>
<feature type="compositionally biased region" description="Polar residues" evidence="2">
    <location>
        <begin position="500"/>
        <end position="515"/>
    </location>
</feature>
<gene>
    <name evidence="3" type="ORF">V5O48_002266</name>
</gene>
<dbReference type="EMBL" id="JBAHYK010000049">
    <property type="protein sequence ID" value="KAL0579772.1"/>
    <property type="molecule type" value="Genomic_DNA"/>
</dbReference>
<keyword evidence="4" id="KW-1185">Reference proteome</keyword>
<evidence type="ECO:0000313" key="3">
    <source>
        <dbReference type="EMBL" id="KAL0579772.1"/>
    </source>
</evidence>
<feature type="compositionally biased region" description="Polar residues" evidence="2">
    <location>
        <begin position="174"/>
        <end position="184"/>
    </location>
</feature>
<dbReference type="Proteomes" id="UP001465976">
    <property type="component" value="Unassembled WGS sequence"/>
</dbReference>
<feature type="compositionally biased region" description="Basic and acidic residues" evidence="2">
    <location>
        <begin position="12"/>
        <end position="26"/>
    </location>
</feature>
<comment type="caution">
    <text evidence="3">The sequence shown here is derived from an EMBL/GenBank/DDBJ whole genome shotgun (WGS) entry which is preliminary data.</text>
</comment>
<protein>
    <submittedName>
        <fullName evidence="3">Uncharacterized protein</fullName>
    </submittedName>
</protein>
<sequence>MDTHSHRSNTSRVRDKERERDKPRLAKASKESLVLLALEKEENKKLNVLLEEYRKSNQELLRRTEQAEVDIVTATSRVVKVHNARLKLNEEIDSTNALLQQYRLQLETARSEIRKADEAIQKLNQLRSHERERAEKWKAKYLSLHATISREKAFQEGRREGVLEGRRHAELQPGYSSESGSRVSTIEYDSRRTSFTRDSSRGEDDYSDTNEAPVLPSQPTPPPPPPPQPDPVIPPPPIIRDPTPPPVRYQPPPPRARSPTPPRAPSPTPVSSPPLPVPMRNLNSNEQIRPIITQHHPNFQSPPPPQPGIIPPDTFIPHLDPGTQEIPMPHQHELSHHHFMTQMPEPVSFPEPEPAPYPEPEPIIVPPPGSYRNTMVNMMSDAQYRAAQSSPESASTTLSLTQMEIVNSNPNLRRINSPMSTIMEAPSGQATPNVIEEQVLPRKPSIHSISSTPRSHTPSNYTPASWGRMPAPPRAEEAARAGTPSTSSNRSVSLGRKSSLKSVGSSARGHSTGRTSVPPPGEPQQPPQGIYTRPTPPPVEAQRSRPPPQGIYTRPTPPPTQDRPPPQGIYTRPTPPPLRERPPQIYGIYAPPTRMGDIREEEERRTPTMPVNRTLHPEQPRAFSPRQDTLHVDLPPPPNTAATLADDIPTPSSIGIGIDVVSPTPPESINEEPENNRTIREFLSPQDATRPLPPPDTVRHAPAPSRHSSSPSVPTIPPMNMGPPSPSHFQTMPNGAFFMPMSFTPQPTENDTPLPTSPGLGFVAQSFTPNVPPTTIPATSPRPSSPRSSARPSSPAPTAISSGSGMPGGLADINAGASATDEPPVIPSASMLRAVLNSSDSDDESGMNSEANTLTTPPSKARGLPRGGAVNRGGGANRGARGKKKKK</sequence>
<feature type="compositionally biased region" description="Pro residues" evidence="2">
    <location>
        <begin position="517"/>
        <end position="526"/>
    </location>
</feature>
<feature type="region of interest" description="Disordered" evidence="2">
    <location>
        <begin position="446"/>
        <end position="887"/>
    </location>
</feature>
<feature type="coiled-coil region" evidence="1">
    <location>
        <begin position="36"/>
        <end position="140"/>
    </location>
</feature>
<feature type="compositionally biased region" description="Low complexity" evidence="2">
    <location>
        <begin position="776"/>
        <end position="802"/>
    </location>
</feature>
<feature type="compositionally biased region" description="Polar residues" evidence="2">
    <location>
        <begin position="447"/>
        <end position="463"/>
    </location>
</feature>